<comment type="caution">
    <text evidence="3">The sequence shown here is derived from an EMBL/GenBank/DDBJ whole genome shotgun (WGS) entry which is preliminary data.</text>
</comment>
<evidence type="ECO:0008006" key="5">
    <source>
        <dbReference type="Google" id="ProtNLM"/>
    </source>
</evidence>
<organism evidence="3 4">
    <name type="scientific">Aquitalea aquatica</name>
    <dbReference type="NCBI Taxonomy" id="3044273"/>
    <lineage>
        <taxon>Bacteria</taxon>
        <taxon>Pseudomonadati</taxon>
        <taxon>Pseudomonadota</taxon>
        <taxon>Betaproteobacteria</taxon>
        <taxon>Neisseriales</taxon>
        <taxon>Chromobacteriaceae</taxon>
        <taxon>Aquitalea</taxon>
    </lineage>
</organism>
<gene>
    <name evidence="3" type="ORF">H2Z84_03490</name>
</gene>
<feature type="domain" description="PilX/PilW C-terminal" evidence="1">
    <location>
        <begin position="121"/>
        <end position="183"/>
    </location>
</feature>
<dbReference type="AlphaFoldDB" id="A0A838XYJ7"/>
<dbReference type="Pfam" id="PF14341">
    <property type="entry name" value="PilX_N"/>
    <property type="match status" value="1"/>
</dbReference>
<proteinExistence type="predicted"/>
<protein>
    <recommendedName>
        <fullName evidence="5">Type IV pilus assembly protein PilX</fullName>
    </recommendedName>
</protein>
<dbReference type="RefSeq" id="WP_181834742.1">
    <property type="nucleotide sequence ID" value="NZ_JACERN010000010.1"/>
</dbReference>
<evidence type="ECO:0000259" key="2">
    <source>
        <dbReference type="Pfam" id="PF14341"/>
    </source>
</evidence>
<name>A0A838XYJ7_9NEIS</name>
<evidence type="ECO:0000313" key="3">
    <source>
        <dbReference type="EMBL" id="MBA4707456.1"/>
    </source>
</evidence>
<evidence type="ECO:0000313" key="4">
    <source>
        <dbReference type="Proteomes" id="UP000545606"/>
    </source>
</evidence>
<feature type="domain" description="Type 4 fimbrial biogenesis protein PilX N-terminal" evidence="2">
    <location>
        <begin position="11"/>
        <end position="61"/>
    </location>
</feature>
<evidence type="ECO:0000259" key="1">
    <source>
        <dbReference type="Pfam" id="PF13681"/>
    </source>
</evidence>
<reference evidence="3 4" key="1">
    <citation type="submission" date="2020-07" db="EMBL/GenBank/DDBJ databases">
        <title>Draft genome sequence of violacein-producing bacteria and related species.</title>
        <authorList>
            <person name="Wilson H.S."/>
            <person name="De Leon M.E."/>
        </authorList>
    </citation>
    <scope>NUCLEOTIDE SEQUENCE [LARGE SCALE GENOMIC DNA]</scope>
    <source>
        <strain evidence="3 4">HSC-21Su07</strain>
    </source>
</reference>
<dbReference type="Pfam" id="PF13681">
    <property type="entry name" value="PilX"/>
    <property type="match status" value="1"/>
</dbReference>
<keyword evidence="4" id="KW-1185">Reference proteome</keyword>
<sequence>MNGRRFLRRQRGVTLIVALVFLVALTLVALSASYSSVQEERFARNGRDFTLATEAAESALRYSEGLLSTGTVADRNGFVDCTVAGNTASGLCLPSASGPMHVLLNSNLSNASDTVTAAIASGSWSVPYAAMMTPRYVIEVFPDGAAGVDLTAQTGDQSYLYRITGRGFGLNQQINVTLESIFRPYG</sequence>
<dbReference type="InterPro" id="IPR025205">
    <property type="entry name" value="PilX/PilW_C"/>
</dbReference>
<accession>A0A838XYJ7</accession>
<dbReference type="InterPro" id="IPR025746">
    <property type="entry name" value="PilX_N_dom"/>
</dbReference>
<dbReference type="Proteomes" id="UP000545606">
    <property type="component" value="Unassembled WGS sequence"/>
</dbReference>
<dbReference type="EMBL" id="JACERN010000010">
    <property type="protein sequence ID" value="MBA4707456.1"/>
    <property type="molecule type" value="Genomic_DNA"/>
</dbReference>